<name>A0A538TV16_UNCEI</name>
<evidence type="ECO:0000259" key="1">
    <source>
        <dbReference type="Pfam" id="PF04073"/>
    </source>
</evidence>
<dbReference type="GO" id="GO:0002161">
    <property type="term" value="F:aminoacyl-tRNA deacylase activity"/>
    <property type="evidence" value="ECO:0007669"/>
    <property type="project" value="InterPro"/>
</dbReference>
<dbReference type="SUPFAM" id="SSF55826">
    <property type="entry name" value="YbaK/ProRS associated domain"/>
    <property type="match status" value="1"/>
</dbReference>
<proteinExistence type="predicted"/>
<protein>
    <recommendedName>
        <fullName evidence="1">YbaK/aminoacyl-tRNA synthetase-associated domain-containing protein</fullName>
    </recommendedName>
</protein>
<sequence>MASPALLDLAEVLRPHGLDAAIVSPGVPMPTVDAAAAAMGCPPERIFKSIVFQAADGRCVLVIACGHRRVEVGRVQER</sequence>
<feature type="domain" description="YbaK/aminoacyl-tRNA synthetase-associated" evidence="1">
    <location>
        <begin position="28"/>
        <end position="77"/>
    </location>
</feature>
<dbReference type="AlphaFoldDB" id="A0A538TV16"/>
<dbReference type="InterPro" id="IPR007214">
    <property type="entry name" value="YbaK/aa-tRNA-synth-assoc-dom"/>
</dbReference>
<dbReference type="EMBL" id="VBOY01000039">
    <property type="protein sequence ID" value="TMQ67428.1"/>
    <property type="molecule type" value="Genomic_DNA"/>
</dbReference>
<accession>A0A538TV16</accession>
<gene>
    <name evidence="2" type="ORF">E6K78_04825</name>
</gene>
<dbReference type="Gene3D" id="3.90.960.10">
    <property type="entry name" value="YbaK/aminoacyl-tRNA synthetase-associated domain"/>
    <property type="match status" value="1"/>
</dbReference>
<dbReference type="Proteomes" id="UP000316609">
    <property type="component" value="Unassembled WGS sequence"/>
</dbReference>
<evidence type="ECO:0000313" key="2">
    <source>
        <dbReference type="EMBL" id="TMQ67428.1"/>
    </source>
</evidence>
<comment type="caution">
    <text evidence="2">The sequence shown here is derived from an EMBL/GenBank/DDBJ whole genome shotgun (WGS) entry which is preliminary data.</text>
</comment>
<dbReference type="InterPro" id="IPR036754">
    <property type="entry name" value="YbaK/aa-tRNA-synt-asso_dom_sf"/>
</dbReference>
<organism evidence="2 3">
    <name type="scientific">Eiseniibacteriota bacterium</name>
    <dbReference type="NCBI Taxonomy" id="2212470"/>
    <lineage>
        <taxon>Bacteria</taxon>
        <taxon>Candidatus Eiseniibacteriota</taxon>
    </lineage>
</organism>
<dbReference type="Pfam" id="PF04073">
    <property type="entry name" value="tRNA_edit"/>
    <property type="match status" value="1"/>
</dbReference>
<reference evidence="2 3" key="1">
    <citation type="journal article" date="2019" name="Nat. Microbiol.">
        <title>Mediterranean grassland soil C-N compound turnover is dependent on rainfall and depth, and is mediated by genomically divergent microorganisms.</title>
        <authorList>
            <person name="Diamond S."/>
            <person name="Andeer P.F."/>
            <person name="Li Z."/>
            <person name="Crits-Christoph A."/>
            <person name="Burstein D."/>
            <person name="Anantharaman K."/>
            <person name="Lane K.R."/>
            <person name="Thomas B.C."/>
            <person name="Pan C."/>
            <person name="Northen T.R."/>
            <person name="Banfield J.F."/>
        </authorList>
    </citation>
    <scope>NUCLEOTIDE SEQUENCE [LARGE SCALE GENOMIC DNA]</scope>
    <source>
        <strain evidence="2">WS_8</strain>
    </source>
</reference>
<evidence type="ECO:0000313" key="3">
    <source>
        <dbReference type="Proteomes" id="UP000316609"/>
    </source>
</evidence>